<dbReference type="PROSITE" id="PS50983">
    <property type="entry name" value="FE_B12_PBP"/>
    <property type="match status" value="1"/>
</dbReference>
<name>A0A6I4W0X7_9BACL</name>
<dbReference type="SUPFAM" id="SSF53807">
    <property type="entry name" value="Helical backbone' metal receptor"/>
    <property type="match status" value="1"/>
</dbReference>
<feature type="domain" description="Fe/B12 periplasmic-binding" evidence="4">
    <location>
        <begin position="59"/>
        <end position="304"/>
    </location>
</feature>
<keyword evidence="2 3" id="KW-0732">Signal</keyword>
<dbReference type="Gene3D" id="3.40.50.1980">
    <property type="entry name" value="Nitrogenase molybdenum iron protein domain"/>
    <property type="match status" value="2"/>
</dbReference>
<evidence type="ECO:0000313" key="5">
    <source>
        <dbReference type="EMBL" id="MXQ53942.1"/>
    </source>
</evidence>
<dbReference type="InterPro" id="IPR050902">
    <property type="entry name" value="ABC_Transporter_SBP"/>
</dbReference>
<keyword evidence="6" id="KW-1185">Reference proteome</keyword>
<dbReference type="RefSeq" id="WP_160801297.1">
    <property type="nucleotide sequence ID" value="NZ_WUUL01000005.1"/>
</dbReference>
<dbReference type="NCBIfam" id="NF038402">
    <property type="entry name" value="TroA_like"/>
    <property type="match status" value="1"/>
</dbReference>
<dbReference type="Proteomes" id="UP000430692">
    <property type="component" value="Unassembled WGS sequence"/>
</dbReference>
<dbReference type="PANTHER" id="PTHR30535">
    <property type="entry name" value="VITAMIN B12-BINDING PROTEIN"/>
    <property type="match status" value="1"/>
</dbReference>
<dbReference type="InterPro" id="IPR002491">
    <property type="entry name" value="ABC_transptr_periplasmic_BD"/>
</dbReference>
<evidence type="ECO:0000313" key="6">
    <source>
        <dbReference type="Proteomes" id="UP000430692"/>
    </source>
</evidence>
<dbReference type="PANTHER" id="PTHR30535:SF34">
    <property type="entry name" value="MOLYBDATE-BINDING PROTEIN MOLA"/>
    <property type="match status" value="1"/>
</dbReference>
<evidence type="ECO:0000256" key="3">
    <source>
        <dbReference type="SAM" id="SignalP"/>
    </source>
</evidence>
<reference evidence="5 6" key="1">
    <citation type="submission" date="2019-12" db="EMBL/GenBank/DDBJ databases">
        <title>Whole-genome analyses of novel actinobacteria.</title>
        <authorList>
            <person name="Sahin N."/>
            <person name="Saygin H."/>
        </authorList>
    </citation>
    <scope>NUCLEOTIDE SEQUENCE [LARGE SCALE GENOMIC DNA]</scope>
    <source>
        <strain evidence="5 6">KC615</strain>
    </source>
</reference>
<proteinExistence type="inferred from homology"/>
<dbReference type="PROSITE" id="PS51257">
    <property type="entry name" value="PROKAR_LIPOPROTEIN"/>
    <property type="match status" value="1"/>
</dbReference>
<gene>
    <name evidence="5" type="ORF">GSM42_09475</name>
</gene>
<dbReference type="EMBL" id="WUUL01000005">
    <property type="protein sequence ID" value="MXQ53942.1"/>
    <property type="molecule type" value="Genomic_DNA"/>
</dbReference>
<dbReference type="CDD" id="cd01143">
    <property type="entry name" value="YvrC"/>
    <property type="match status" value="1"/>
</dbReference>
<comment type="caution">
    <text evidence="5">The sequence shown here is derived from an EMBL/GenBank/DDBJ whole genome shotgun (WGS) entry which is preliminary data.</text>
</comment>
<evidence type="ECO:0000259" key="4">
    <source>
        <dbReference type="PROSITE" id="PS50983"/>
    </source>
</evidence>
<comment type="similarity">
    <text evidence="1">Belongs to the bacterial solute-binding protein 8 family.</text>
</comment>
<dbReference type="GO" id="GO:0071281">
    <property type="term" value="P:cellular response to iron ion"/>
    <property type="evidence" value="ECO:0007669"/>
    <property type="project" value="TreeGrafter"/>
</dbReference>
<sequence length="306" mass="33554">MKKFALWSFMIVFLLSLMGCQAISTTEENSPVDSGDVRYPLTITDQAGNKVTIPKLPERIVSLVPSNTEILFAIGAGKNVVGVTTNDDYPKEVKSLPKVGDMTINAEKVLAQKPDIIFASSLNGKETVDKLKKLGLTVVLLDANSIKEVYQSIDIAGQVTNQLRNSDKLIGKMEAEKLKIFRQVAAVKKEKAVKVWLESDPSLFTAGKGTLLNELTSIAGGDNVAKNLNGWPQVQSETVVKWNPDVIVSMYGDTKTIQNRAGWNAIRAVQEKRITSIDPNIVSRPGPRIMEAMHQLAKTFYPGQVK</sequence>
<feature type="signal peptide" evidence="3">
    <location>
        <begin position="1"/>
        <end position="22"/>
    </location>
</feature>
<dbReference type="AlphaFoldDB" id="A0A6I4W0X7"/>
<feature type="chain" id="PRO_5026299602" evidence="3">
    <location>
        <begin position="23"/>
        <end position="306"/>
    </location>
</feature>
<protein>
    <submittedName>
        <fullName evidence="5">ABC transporter substrate-binding protein</fullName>
    </submittedName>
</protein>
<evidence type="ECO:0000256" key="2">
    <source>
        <dbReference type="ARBA" id="ARBA00022729"/>
    </source>
</evidence>
<dbReference type="InterPro" id="IPR054828">
    <property type="entry name" value="Vit_B12_bind_prot"/>
</dbReference>
<evidence type="ECO:0000256" key="1">
    <source>
        <dbReference type="ARBA" id="ARBA00008814"/>
    </source>
</evidence>
<accession>A0A6I4W0X7</accession>
<organism evidence="5 6">
    <name type="scientific">Shimazuella alba</name>
    <dbReference type="NCBI Taxonomy" id="2690964"/>
    <lineage>
        <taxon>Bacteria</taxon>
        <taxon>Bacillati</taxon>
        <taxon>Bacillota</taxon>
        <taxon>Bacilli</taxon>
        <taxon>Bacillales</taxon>
        <taxon>Thermoactinomycetaceae</taxon>
        <taxon>Shimazuella</taxon>
    </lineage>
</organism>
<dbReference type="Pfam" id="PF01497">
    <property type="entry name" value="Peripla_BP_2"/>
    <property type="match status" value="1"/>
</dbReference>